<keyword evidence="2" id="KW-1185">Reference proteome</keyword>
<name>A0AAJ5BCZ2_MYRPR</name>
<accession>A0AAJ5BCZ2</accession>
<protein>
    <submittedName>
        <fullName evidence="1">Uncharacterized protein</fullName>
    </submittedName>
</protein>
<proteinExistence type="predicted"/>
<evidence type="ECO:0000313" key="2">
    <source>
        <dbReference type="Proteomes" id="UP000183496"/>
    </source>
</evidence>
<dbReference type="RefSeq" id="WP_041891593.1">
    <property type="nucleotide sequence ID" value="NZ_CP010817.1"/>
</dbReference>
<dbReference type="Pfam" id="PF20453">
    <property type="entry name" value="DUF6707"/>
    <property type="match status" value="1"/>
</dbReference>
<comment type="caution">
    <text evidence="1">The sequence shown here is derived from an EMBL/GenBank/DDBJ whole genome shotgun (WGS) entry which is preliminary data.</text>
</comment>
<sequence>MDLDQMYEAYGNIRQIKTCINRARKGVNFNSTVSLSNLSDLAYWLYIVPNDLKMSLSVCDQIKEVVFAHNFNKWVWIENLSQLGAFINEQLDNKEEREFYVQKVKSPLLAIDEDRVEGYLRTKQRVVNGSLLYHKEISRAVKDKDIKGEIEWRKGQVEKLINIYITGGSEVFTNEELLKEITLSIDEIRRKL</sequence>
<gene>
    <name evidence="1" type="ORF">SAMN04488089_102242</name>
</gene>
<dbReference type="EMBL" id="FOFY01000002">
    <property type="protein sequence ID" value="SEQ28484.1"/>
    <property type="molecule type" value="Genomic_DNA"/>
</dbReference>
<dbReference type="KEGG" id="mpw:MPR_1745"/>
<organism evidence="1 2">
    <name type="scientific">Myroides profundi</name>
    <dbReference type="NCBI Taxonomy" id="480520"/>
    <lineage>
        <taxon>Bacteria</taxon>
        <taxon>Pseudomonadati</taxon>
        <taxon>Bacteroidota</taxon>
        <taxon>Flavobacteriia</taxon>
        <taxon>Flavobacteriales</taxon>
        <taxon>Flavobacteriaceae</taxon>
        <taxon>Myroides</taxon>
    </lineage>
</organism>
<evidence type="ECO:0000313" key="1">
    <source>
        <dbReference type="EMBL" id="SEQ28484.1"/>
    </source>
</evidence>
<dbReference type="Proteomes" id="UP000183496">
    <property type="component" value="Unassembled WGS sequence"/>
</dbReference>
<reference evidence="1 2" key="1">
    <citation type="submission" date="2016-10" db="EMBL/GenBank/DDBJ databases">
        <authorList>
            <person name="Varghese N."/>
            <person name="Submissions S."/>
        </authorList>
    </citation>
    <scope>NUCLEOTIDE SEQUENCE [LARGE SCALE GENOMIC DNA]</scope>
    <source>
        <strain evidence="2">DSM 19823 / KCTC 23066 / CCTCC M 208030 / D25</strain>
    </source>
</reference>
<dbReference type="InterPro" id="IPR046553">
    <property type="entry name" value="DUF6707"/>
</dbReference>
<dbReference type="AlphaFoldDB" id="A0AAJ5BCZ2"/>